<reference evidence="3 4" key="1">
    <citation type="journal article" date="2022" name="G3 (Bethesda)">
        <title>Whole-genome sequence and methylome profiling of the almond [Prunus dulcis (Mill.) D.A. Webb] cultivar 'Nonpareil'.</title>
        <authorList>
            <person name="D'Amico-Willman K.M."/>
            <person name="Ouma W.Z."/>
            <person name="Meulia T."/>
            <person name="Sideli G.M."/>
            <person name="Gradziel T.M."/>
            <person name="Fresnedo-Ramirez J."/>
        </authorList>
    </citation>
    <scope>NUCLEOTIDE SEQUENCE [LARGE SCALE GENOMIC DNA]</scope>
    <source>
        <strain evidence="3">Clone GOH B32 T37-40</strain>
    </source>
</reference>
<dbReference type="InterPro" id="IPR001584">
    <property type="entry name" value="Integrase_cat-core"/>
</dbReference>
<dbReference type="Gene3D" id="3.10.20.370">
    <property type="match status" value="1"/>
</dbReference>
<keyword evidence="4" id="KW-1185">Reference proteome</keyword>
<accession>A0AAD4ZJC5</accession>
<evidence type="ECO:0000256" key="1">
    <source>
        <dbReference type="SAM" id="MobiDB-lite"/>
    </source>
</evidence>
<dbReference type="PANTHER" id="PTHR47266">
    <property type="entry name" value="ENDONUCLEASE-RELATED"/>
    <property type="match status" value="1"/>
</dbReference>
<evidence type="ECO:0000313" key="3">
    <source>
        <dbReference type="EMBL" id="KAI5347513.1"/>
    </source>
</evidence>
<comment type="caution">
    <text evidence="3">The sequence shown here is derived from an EMBL/GenBank/DDBJ whole genome shotgun (WGS) entry which is preliminary data.</text>
</comment>
<feature type="compositionally biased region" description="Polar residues" evidence="1">
    <location>
        <begin position="133"/>
        <end position="153"/>
    </location>
</feature>
<dbReference type="Gene3D" id="3.30.420.10">
    <property type="entry name" value="Ribonuclease H-like superfamily/Ribonuclease H"/>
    <property type="match status" value="1"/>
</dbReference>
<sequence length="833" mass="95308">MATSHESRCVHNDENRSVHNDENPLVRTLHDYLHPARTSVPSCIIFPLNGQTFDFKPGMIQLLPTFHGMESENPYSYVEGQSSSSNLEDFMKQFIQSKTATNQKNAQGICEIKSTLSKLTSSLSIQEKGKFPSQVQPNPHAQLEVTTPSSSSLNENKHEYVKVVTTLRSGNIIGKDDFVIVENKKNLQKSKNNEKENDDSEIVKCPFPAPFTQALKAVKKNQNPEILEVQEHNGWIPKYEELPAVSDETKLSREKASKCELKPLPAGLKYAFLGEDETYHVVISSKIELLHEGMLLKVLKDHRTAIGWTLSDIKGISPLVCTHQIFLEKDAKPVRQVQRRPNPTMKEVVQKEALKLWDAGVIYPISDSKWVSPTQVVPKKSEVRVVENDNGEMVPTKPPDWSMPFEIMCDASDGAIGAVLGQRKDKKPVVICYASRTLNSAQRSHTTTEKELLALPWFANIVNFLATSLIPPHWTSQEKRKFVVEVRKFFWDDLYLFKYCPDQVICRCVLHDEIFSVISSCHSEACEGHFSSKKTSAKILQCGVYWPRLFKDVYEFYKTCPSCQKLGKITRRNMMPLNPILIIEIFDCWGIDFMGPFPPSFGYLYILVAVDYVSKWIEAITCRKKDHKTVLKFLKENVLSRFGTPRAIISDGGSHFCNRPFKALRKKYGITHKISTPSHPQTNAQAELANREIKQILEKTMNPTWKDWSLRLTNALWAYCTAYKSPLGMSPYRLVHGKPCHLPVESEHKAYWAIKLFNFSLGDASTLRKLQLNEFEEVRNDAYEISRIYKERAKVFHDKNILRKNFEPSQLVLLYNSRLYLFPGKLRTKWIGP</sequence>
<evidence type="ECO:0000313" key="4">
    <source>
        <dbReference type="Proteomes" id="UP001054821"/>
    </source>
</evidence>
<feature type="domain" description="Integrase catalytic" evidence="2">
    <location>
        <begin position="575"/>
        <end position="739"/>
    </location>
</feature>
<dbReference type="InterPro" id="IPR041577">
    <property type="entry name" value="RT_RNaseH_2"/>
</dbReference>
<name>A0AAD4ZJC5_PRUDU</name>
<dbReference type="PROSITE" id="PS50994">
    <property type="entry name" value="INTEGRASE"/>
    <property type="match status" value="1"/>
</dbReference>
<dbReference type="Gene3D" id="3.10.10.10">
    <property type="entry name" value="HIV Type 1 Reverse Transcriptase, subunit A, domain 1"/>
    <property type="match status" value="1"/>
</dbReference>
<dbReference type="SUPFAM" id="SSF56672">
    <property type="entry name" value="DNA/RNA polymerases"/>
    <property type="match status" value="1"/>
</dbReference>
<protein>
    <recommendedName>
        <fullName evidence="2">Integrase catalytic domain-containing protein</fullName>
    </recommendedName>
</protein>
<dbReference type="InterPro" id="IPR012337">
    <property type="entry name" value="RNaseH-like_sf"/>
</dbReference>
<evidence type="ECO:0000259" key="2">
    <source>
        <dbReference type="PROSITE" id="PS50994"/>
    </source>
</evidence>
<dbReference type="Pfam" id="PF17919">
    <property type="entry name" value="RT_RNaseH_2"/>
    <property type="match status" value="1"/>
</dbReference>
<gene>
    <name evidence="3" type="ORF">L3X38_015392</name>
</gene>
<proteinExistence type="predicted"/>
<dbReference type="SUPFAM" id="SSF53098">
    <property type="entry name" value="Ribonuclease H-like"/>
    <property type="match status" value="1"/>
</dbReference>
<dbReference type="Gene3D" id="1.10.340.70">
    <property type="match status" value="1"/>
</dbReference>
<feature type="region of interest" description="Disordered" evidence="1">
    <location>
        <begin position="130"/>
        <end position="153"/>
    </location>
</feature>
<organism evidence="3 4">
    <name type="scientific">Prunus dulcis</name>
    <name type="common">Almond</name>
    <name type="synonym">Amygdalus dulcis</name>
    <dbReference type="NCBI Taxonomy" id="3755"/>
    <lineage>
        <taxon>Eukaryota</taxon>
        <taxon>Viridiplantae</taxon>
        <taxon>Streptophyta</taxon>
        <taxon>Embryophyta</taxon>
        <taxon>Tracheophyta</taxon>
        <taxon>Spermatophyta</taxon>
        <taxon>Magnoliopsida</taxon>
        <taxon>eudicotyledons</taxon>
        <taxon>Gunneridae</taxon>
        <taxon>Pentapetalae</taxon>
        <taxon>rosids</taxon>
        <taxon>fabids</taxon>
        <taxon>Rosales</taxon>
        <taxon>Rosaceae</taxon>
        <taxon>Amygdaloideae</taxon>
        <taxon>Amygdaleae</taxon>
        <taxon>Prunus</taxon>
    </lineage>
</organism>
<dbReference type="InterPro" id="IPR041588">
    <property type="entry name" value="Integrase_H2C2"/>
</dbReference>
<dbReference type="GO" id="GO:0015074">
    <property type="term" value="P:DNA integration"/>
    <property type="evidence" value="ECO:0007669"/>
    <property type="project" value="InterPro"/>
</dbReference>
<feature type="region of interest" description="Disordered" evidence="1">
    <location>
        <begin position="1"/>
        <end position="21"/>
    </location>
</feature>
<dbReference type="InterPro" id="IPR043502">
    <property type="entry name" value="DNA/RNA_pol_sf"/>
</dbReference>
<dbReference type="AlphaFoldDB" id="A0AAD4ZJC5"/>
<dbReference type="Proteomes" id="UP001054821">
    <property type="component" value="Chromosome 2"/>
</dbReference>
<dbReference type="EMBL" id="JAJFAZ020000002">
    <property type="protein sequence ID" value="KAI5347513.1"/>
    <property type="molecule type" value="Genomic_DNA"/>
</dbReference>
<dbReference type="InterPro" id="IPR052160">
    <property type="entry name" value="Gypsy_RT_Integrase-like"/>
</dbReference>
<dbReference type="GO" id="GO:0003676">
    <property type="term" value="F:nucleic acid binding"/>
    <property type="evidence" value="ECO:0007669"/>
    <property type="project" value="InterPro"/>
</dbReference>
<dbReference type="Pfam" id="PF17921">
    <property type="entry name" value="Integrase_H2C2"/>
    <property type="match status" value="1"/>
</dbReference>
<dbReference type="Pfam" id="PF00665">
    <property type="entry name" value="rve"/>
    <property type="match status" value="1"/>
</dbReference>
<dbReference type="InterPro" id="IPR036397">
    <property type="entry name" value="RNaseH_sf"/>
</dbReference>